<dbReference type="InterPro" id="IPR000726">
    <property type="entry name" value="Glyco_hydro_19_cat"/>
</dbReference>
<dbReference type="SUPFAM" id="SSF53955">
    <property type="entry name" value="Lysozyme-like"/>
    <property type="match status" value="1"/>
</dbReference>
<keyword evidence="3" id="KW-1185">Reference proteome</keyword>
<dbReference type="GO" id="GO:0004568">
    <property type="term" value="F:chitinase activity"/>
    <property type="evidence" value="ECO:0007669"/>
    <property type="project" value="InterPro"/>
</dbReference>
<protein>
    <submittedName>
        <fullName evidence="4">Glyco_hydro_19_cat domain-containing protein</fullName>
    </submittedName>
</protein>
<dbReference type="OrthoDB" id="5985073at2759"/>
<dbReference type="CDD" id="cd00325">
    <property type="entry name" value="chitinase_GH19"/>
    <property type="match status" value="1"/>
</dbReference>
<reference evidence="2 3" key="2">
    <citation type="submission" date="2018-10" db="EMBL/GenBank/DDBJ databases">
        <authorList>
            <consortium name="Pathogen Informatics"/>
        </authorList>
    </citation>
    <scope>NUCLEOTIDE SEQUENCE [LARGE SCALE GENOMIC DNA]</scope>
</reference>
<name>A0A0N4UWE8_ENTVE</name>
<evidence type="ECO:0000259" key="1">
    <source>
        <dbReference type="Pfam" id="PF00182"/>
    </source>
</evidence>
<evidence type="ECO:0000313" key="3">
    <source>
        <dbReference type="Proteomes" id="UP000274131"/>
    </source>
</evidence>
<feature type="domain" description="Glycoside hydrolase family 19 catalytic" evidence="1">
    <location>
        <begin position="250"/>
        <end position="387"/>
    </location>
</feature>
<sequence length="416" mass="47708">MNFCEPPWTGGEAVLYCQDEDLTSKQLYRDKFKLFMCNFLLPHFLINKNTRHMLYKTGLHSYCPAAKKYGSGPPKNCRVYDPNQKPKSTIENWFTKEMFYDLFPKANLGWGPHKCLPYSYEAFVIAARYFPDFGTTYPEEEMKEVHTRRDVAAFFAHAVQETGENNAHLYKLGLNNDELTDEEAGDCFYRGGFYNWFEGGPISMFLTTDDPGFTPESGERCRSAGRYCANNSLLNYFYPCKGDRTEGDLYTGCYFGRGAIQISYNYNYGQFQNWLRLQNITADLLESPNLILTKTDPPLTVMASLWFYMTPQPPKPAMHDIVLGNWNAGERNTRDGYFGPIFGPTSLIINNECGGEDSDEPGGPGESRRIKAFKWFCKYFGVPPGEQKTLSCKSRFHFNLSKLIFFSKKISNLNLK</sequence>
<dbReference type="WBParaSite" id="EVEC_0000180501-mRNA-1">
    <property type="protein sequence ID" value="EVEC_0000180501-mRNA-1"/>
    <property type="gene ID" value="EVEC_0000180501"/>
</dbReference>
<dbReference type="Gene3D" id="3.30.20.10">
    <property type="entry name" value="Endochitinase, domain 2"/>
    <property type="match status" value="1"/>
</dbReference>
<dbReference type="Pfam" id="PF00182">
    <property type="entry name" value="Glyco_hydro_19"/>
    <property type="match status" value="1"/>
</dbReference>
<organism evidence="4">
    <name type="scientific">Enterobius vermicularis</name>
    <name type="common">Human pinworm</name>
    <dbReference type="NCBI Taxonomy" id="51028"/>
    <lineage>
        <taxon>Eukaryota</taxon>
        <taxon>Metazoa</taxon>
        <taxon>Ecdysozoa</taxon>
        <taxon>Nematoda</taxon>
        <taxon>Chromadorea</taxon>
        <taxon>Rhabditida</taxon>
        <taxon>Spirurina</taxon>
        <taxon>Oxyuridomorpha</taxon>
        <taxon>Oxyuroidea</taxon>
        <taxon>Oxyuridae</taxon>
        <taxon>Enterobius</taxon>
    </lineage>
</organism>
<proteinExistence type="predicted"/>
<dbReference type="EMBL" id="UXUI01007221">
    <property type="protein sequence ID" value="VDD86370.1"/>
    <property type="molecule type" value="Genomic_DNA"/>
</dbReference>
<evidence type="ECO:0000313" key="2">
    <source>
        <dbReference type="EMBL" id="VDD86370.1"/>
    </source>
</evidence>
<dbReference type="GO" id="GO:0006032">
    <property type="term" value="P:chitin catabolic process"/>
    <property type="evidence" value="ECO:0007669"/>
    <property type="project" value="InterPro"/>
</dbReference>
<dbReference type="STRING" id="51028.A0A0N4UWE8"/>
<reference evidence="4" key="1">
    <citation type="submission" date="2017-02" db="UniProtKB">
        <authorList>
            <consortium name="WormBaseParasite"/>
        </authorList>
    </citation>
    <scope>IDENTIFICATION</scope>
</reference>
<dbReference type="Gene3D" id="1.10.530.10">
    <property type="match status" value="1"/>
</dbReference>
<dbReference type="PANTHER" id="PTHR47836:SF2">
    <property type="entry name" value="GLYCOSIDE HYDROLASE FAMILY 19 CATALYTIC DOMAIN-CONTAINING PROTEIN"/>
    <property type="match status" value="1"/>
</dbReference>
<accession>A0A0N4UWE8</accession>
<dbReference type="Proteomes" id="UP000274131">
    <property type="component" value="Unassembled WGS sequence"/>
</dbReference>
<dbReference type="InterPro" id="IPR023346">
    <property type="entry name" value="Lysozyme-like_dom_sf"/>
</dbReference>
<evidence type="ECO:0000313" key="4">
    <source>
        <dbReference type="WBParaSite" id="EVEC_0000180501-mRNA-1"/>
    </source>
</evidence>
<dbReference type="PANTHER" id="PTHR47836">
    <property type="entry name" value="PROTEIN CBG09520-RELATED"/>
    <property type="match status" value="1"/>
</dbReference>
<dbReference type="AlphaFoldDB" id="A0A0N4UWE8"/>
<gene>
    <name evidence="2" type="ORF">EVEC_LOCUS1513</name>
</gene>
<dbReference type="GO" id="GO:0016998">
    <property type="term" value="P:cell wall macromolecule catabolic process"/>
    <property type="evidence" value="ECO:0007669"/>
    <property type="project" value="InterPro"/>
</dbReference>